<dbReference type="EMBL" id="DXFW01000033">
    <property type="protein sequence ID" value="HIX06305.1"/>
    <property type="molecule type" value="Genomic_DNA"/>
</dbReference>
<reference evidence="2" key="1">
    <citation type="journal article" date="2021" name="PeerJ">
        <title>Extensive microbial diversity within the chicken gut microbiome revealed by metagenomics and culture.</title>
        <authorList>
            <person name="Gilroy R."/>
            <person name="Ravi A."/>
            <person name="Getino M."/>
            <person name="Pursley I."/>
            <person name="Horton D.L."/>
            <person name="Alikhan N.F."/>
            <person name="Baker D."/>
            <person name="Gharbi K."/>
            <person name="Hall N."/>
            <person name="Watson M."/>
            <person name="Adriaenssens E.M."/>
            <person name="Foster-Nyarko E."/>
            <person name="Jarju S."/>
            <person name="Secka A."/>
            <person name="Antonio M."/>
            <person name="Oren A."/>
            <person name="Chaudhuri R.R."/>
            <person name="La Ragione R."/>
            <person name="Hildebrand F."/>
            <person name="Pallen M.J."/>
        </authorList>
    </citation>
    <scope>NUCLEOTIDE SEQUENCE</scope>
    <source>
        <strain evidence="2">2239</strain>
    </source>
</reference>
<dbReference type="SUPFAM" id="SSF51621">
    <property type="entry name" value="Phosphoenolpyruvate/pyruvate domain"/>
    <property type="match status" value="1"/>
</dbReference>
<dbReference type="InterPro" id="IPR015813">
    <property type="entry name" value="Pyrv/PenolPyrv_kinase-like_dom"/>
</dbReference>
<dbReference type="GO" id="GO:0016787">
    <property type="term" value="F:hydrolase activity"/>
    <property type="evidence" value="ECO:0007669"/>
    <property type="project" value="UniProtKB-KW"/>
</dbReference>
<dbReference type="PANTHER" id="PTHR31862">
    <property type="entry name" value="UPF0261 DOMAIN PROTEIN (AFU_ORTHOLOGUE AFUA_1G10120)"/>
    <property type="match status" value="1"/>
</dbReference>
<dbReference type="AlphaFoldDB" id="A0A9D1V575"/>
<name>A0A9D1V575_9FIRM</name>
<organism evidence="2 3">
    <name type="scientific">Candidatus Allofournierella pullicola</name>
    <dbReference type="NCBI Taxonomy" id="2838596"/>
    <lineage>
        <taxon>Bacteria</taxon>
        <taxon>Bacillati</taxon>
        <taxon>Bacillota</taxon>
        <taxon>Clostridia</taxon>
        <taxon>Eubacteriales</taxon>
        <taxon>Oscillospiraceae</taxon>
        <taxon>Allofournierella</taxon>
    </lineage>
</organism>
<protein>
    <submittedName>
        <fullName evidence="2">Phosphoenolpyruvate hydrolase family protein</fullName>
    </submittedName>
</protein>
<keyword evidence="2" id="KW-0378">Hydrolase</keyword>
<accession>A0A9D1V575</accession>
<dbReference type="PANTHER" id="PTHR31862:SF1">
    <property type="entry name" value="UPF0261 DOMAIN PROTEIN (AFU_ORTHOLOGUE AFUA_1G10120)"/>
    <property type="match status" value="1"/>
</dbReference>
<sequence>MTTIPREEILLDLRARLAQGHPVFGVCAGIGLTAKCAELAGADLIFVNNSGRFRMAGRSGLLSKFAFGDANAVTVEMAGEILPVLSRTPAIAGVFAQDPFKRMDMVLENLIRWGFAGVQNSPGMGMMKPAMAKNLEAGGLGFSKEVELVRMARSMDLLTAPFCYDGDQARRFAQAGADILVLNIGLTVGQADACSRPDLTASIQQLRAMIAPAKDVAPDVLILCHGGPLSDPQTVQQVYDEIPEMDGYLGGSSVERIPVEQAIVDVIHSFQNIEQEAAI</sequence>
<gene>
    <name evidence="2" type="ORF">H9865_09485</name>
</gene>
<evidence type="ECO:0000313" key="3">
    <source>
        <dbReference type="Proteomes" id="UP000824193"/>
    </source>
</evidence>
<feature type="domain" description="TIM-barrel" evidence="1">
    <location>
        <begin position="9"/>
        <end position="273"/>
    </location>
</feature>
<proteinExistence type="predicted"/>
<dbReference type="PIRSF" id="PIRSF034452">
    <property type="entry name" value="TIM-br_sig_trnsd"/>
    <property type="match status" value="1"/>
</dbReference>
<reference evidence="2" key="2">
    <citation type="submission" date="2021-04" db="EMBL/GenBank/DDBJ databases">
        <authorList>
            <person name="Gilroy R."/>
        </authorList>
    </citation>
    <scope>NUCLEOTIDE SEQUENCE</scope>
    <source>
        <strain evidence="2">2239</strain>
    </source>
</reference>
<dbReference type="Pfam" id="PF09370">
    <property type="entry name" value="PEP_hydrolase"/>
    <property type="match status" value="1"/>
</dbReference>
<dbReference type="InterPro" id="IPR009215">
    <property type="entry name" value="TIM-br_IGPS-like"/>
</dbReference>
<comment type="caution">
    <text evidence="2">The sequence shown here is derived from an EMBL/GenBank/DDBJ whole genome shotgun (WGS) entry which is preliminary data.</text>
</comment>
<dbReference type="Gene3D" id="3.20.20.70">
    <property type="entry name" value="Aldolase class I"/>
    <property type="match status" value="1"/>
</dbReference>
<evidence type="ECO:0000313" key="2">
    <source>
        <dbReference type="EMBL" id="HIX06305.1"/>
    </source>
</evidence>
<dbReference type="InterPro" id="IPR051353">
    <property type="entry name" value="Tobamovirus_resist_UPF0261"/>
</dbReference>
<dbReference type="InterPro" id="IPR013785">
    <property type="entry name" value="Aldolase_TIM"/>
</dbReference>
<evidence type="ECO:0000259" key="1">
    <source>
        <dbReference type="Pfam" id="PF09370"/>
    </source>
</evidence>
<dbReference type="Proteomes" id="UP000824193">
    <property type="component" value="Unassembled WGS sequence"/>
</dbReference>